<keyword evidence="2" id="KW-0175">Coiled coil</keyword>
<feature type="coiled-coil region" evidence="2">
    <location>
        <begin position="594"/>
        <end position="628"/>
    </location>
</feature>
<dbReference type="Gene3D" id="3.40.50.150">
    <property type="entry name" value="Vaccinia Virus protein VP39"/>
    <property type="match status" value="1"/>
</dbReference>
<evidence type="ECO:0000256" key="2">
    <source>
        <dbReference type="SAM" id="Coils"/>
    </source>
</evidence>
<name>A0A0M0JY27_9EUKA</name>
<dbReference type="InterPro" id="IPR029063">
    <property type="entry name" value="SAM-dependent_MTases_sf"/>
</dbReference>
<dbReference type="GO" id="GO:0008270">
    <property type="term" value="F:zinc ion binding"/>
    <property type="evidence" value="ECO:0007669"/>
    <property type="project" value="UniProtKB-KW"/>
</dbReference>
<keyword evidence="4" id="KW-0808">Transferase</keyword>
<evidence type="ECO:0000313" key="4">
    <source>
        <dbReference type="EMBL" id="KOO31455.1"/>
    </source>
</evidence>
<keyword evidence="5" id="KW-1185">Reference proteome</keyword>
<sequence>MPPVSRRSALGGASARWSCFHCDVSGPPKTPAWSMHACGACRAVRLDGRLQHLALAPEDVRPFDHAAELLALNERIEVANAAQRASSLTLDAEALARLARDGERRNGLTVVSVCDGKGTLLAILLGAGVRVRRYVSVECDEHARRVCRAHYGGADYAARPHLAPDALRFVADATALSVAQLRGCDAWPVHLLAGSTPCDDISGCNEHASQLGMQSEHSRLLYDFATLFRTLLAAGNDGVPLALFYENVVPASTRDRHALRSAFDGLPVLESEGAIFEAARRPRSLVTNFAFARVPEDTPNICLQDVLNPRAVALADKAGCIIGGTLSAHGETVATARAHSRRNRGRELVLCSASGTDVRGLLVAELAKALGQPFYEVDAAGGGEQLRAGLLGRSFAVGQVRHALGALIRAAGPSSSGDVDLGFRHEANSAKGGSAGGSTCSGATGAISATKRVRGVDGAFRPTTSPADAIITEGACVVCDTDLEPRGRASFWGPKPSRIGEPWVRACRHELFCWTCAERSMATLADVADTRLKGRCPSCRAEVAWLRRGFDASDRGRKPCEEVAVADLRARRAVELAAALEVGRADTEREQLVAEQAQADAEAALEMHEDEEEQVAEAERRVEARALQRAWARAEAEVLAADAVRRLEGIGARVVRELRTDWQVWLLACAYAGRLGARMTADEAKVAAQDAMREGTPLLHWGGGAHGTFLYGLAREYGRGARRRGGESSRCTWMVGLLEANGLCETVQWITGEDASDERATVEVLLGARLVACKCIAA</sequence>
<dbReference type="PROSITE" id="PS50089">
    <property type="entry name" value="ZF_RING_2"/>
    <property type="match status" value="1"/>
</dbReference>
<dbReference type="EMBL" id="JWZX01002012">
    <property type="protein sequence ID" value="KOO31455.1"/>
    <property type="molecule type" value="Genomic_DNA"/>
</dbReference>
<evidence type="ECO:0000259" key="3">
    <source>
        <dbReference type="PROSITE" id="PS50089"/>
    </source>
</evidence>
<dbReference type="GO" id="GO:0032259">
    <property type="term" value="P:methylation"/>
    <property type="evidence" value="ECO:0007669"/>
    <property type="project" value="UniProtKB-KW"/>
</dbReference>
<proteinExistence type="predicted"/>
<dbReference type="InterPro" id="IPR001841">
    <property type="entry name" value="Znf_RING"/>
</dbReference>
<evidence type="ECO:0000313" key="5">
    <source>
        <dbReference type="Proteomes" id="UP000037460"/>
    </source>
</evidence>
<dbReference type="SUPFAM" id="SSF53335">
    <property type="entry name" value="S-adenosyl-L-methionine-dependent methyltransferases"/>
    <property type="match status" value="1"/>
</dbReference>
<keyword evidence="1" id="KW-0863">Zinc-finger</keyword>
<reference evidence="5" key="1">
    <citation type="journal article" date="2015" name="PLoS Genet.">
        <title>Genome Sequence and Transcriptome Analyses of Chrysochromulina tobin: Metabolic Tools for Enhanced Algal Fitness in the Prominent Order Prymnesiales (Haptophyceae).</title>
        <authorList>
            <person name="Hovde B.T."/>
            <person name="Deodato C.R."/>
            <person name="Hunsperger H.M."/>
            <person name="Ryken S.A."/>
            <person name="Yost W."/>
            <person name="Jha R.K."/>
            <person name="Patterson J."/>
            <person name="Monnat R.J. Jr."/>
            <person name="Barlow S.B."/>
            <person name="Starkenburg S.R."/>
            <person name="Cattolico R.A."/>
        </authorList>
    </citation>
    <scope>NUCLEOTIDE SEQUENCE</scope>
    <source>
        <strain evidence="5">CCMP291</strain>
    </source>
</reference>
<keyword evidence="1" id="KW-0862">Zinc</keyword>
<keyword evidence="4" id="KW-0489">Methyltransferase</keyword>
<feature type="domain" description="RING-type" evidence="3">
    <location>
        <begin position="476"/>
        <end position="540"/>
    </location>
</feature>
<accession>A0A0M0JY27</accession>
<gene>
    <name evidence="4" type="ORF">Ctob_008334</name>
</gene>
<dbReference type="GO" id="GO:0008168">
    <property type="term" value="F:methyltransferase activity"/>
    <property type="evidence" value="ECO:0007669"/>
    <property type="project" value="UniProtKB-KW"/>
</dbReference>
<dbReference type="Proteomes" id="UP000037460">
    <property type="component" value="Unassembled WGS sequence"/>
</dbReference>
<protein>
    <submittedName>
        <fullName evidence="4">DNA (Cytosine-5)-methyltransferase 3b isoform 2</fullName>
    </submittedName>
</protein>
<dbReference type="AlphaFoldDB" id="A0A0M0JY27"/>
<keyword evidence="1" id="KW-0479">Metal-binding</keyword>
<comment type="caution">
    <text evidence="4">The sequence shown here is derived from an EMBL/GenBank/DDBJ whole genome shotgun (WGS) entry which is preliminary data.</text>
</comment>
<organism evidence="4 5">
    <name type="scientific">Chrysochromulina tobinii</name>
    <dbReference type="NCBI Taxonomy" id="1460289"/>
    <lineage>
        <taxon>Eukaryota</taxon>
        <taxon>Haptista</taxon>
        <taxon>Haptophyta</taxon>
        <taxon>Prymnesiophyceae</taxon>
        <taxon>Prymnesiales</taxon>
        <taxon>Chrysochromulinaceae</taxon>
        <taxon>Chrysochromulina</taxon>
    </lineage>
</organism>
<evidence type="ECO:0000256" key="1">
    <source>
        <dbReference type="PROSITE-ProRule" id="PRU00175"/>
    </source>
</evidence>